<evidence type="ECO:0000313" key="1">
    <source>
        <dbReference type="EMBL" id="CAB4755851.1"/>
    </source>
</evidence>
<dbReference type="AlphaFoldDB" id="A0A6J6U7S7"/>
<dbReference type="EMBL" id="CAEZYW010000283">
    <property type="protein sequence ID" value="CAB4755851.1"/>
    <property type="molecule type" value="Genomic_DNA"/>
</dbReference>
<organism evidence="1">
    <name type="scientific">freshwater metagenome</name>
    <dbReference type="NCBI Taxonomy" id="449393"/>
    <lineage>
        <taxon>unclassified sequences</taxon>
        <taxon>metagenomes</taxon>
        <taxon>ecological metagenomes</taxon>
    </lineage>
</organism>
<gene>
    <name evidence="1" type="ORF">UFOPK2786_01549</name>
</gene>
<protein>
    <submittedName>
        <fullName evidence="1">Unannotated protein</fullName>
    </submittedName>
</protein>
<accession>A0A6J6U7S7</accession>
<reference evidence="1" key="1">
    <citation type="submission" date="2020-05" db="EMBL/GenBank/DDBJ databases">
        <authorList>
            <person name="Chiriac C."/>
            <person name="Salcher M."/>
            <person name="Ghai R."/>
            <person name="Kavagutti S V."/>
        </authorList>
    </citation>
    <scope>NUCLEOTIDE SEQUENCE</scope>
</reference>
<proteinExistence type="predicted"/>
<sequence>MIDLLLQRAHLGEEGVVVGIGLGQLGGDRIEPIDHGLGLGDAVLHVLEDRLRLVELRLLKEDPDGVAVHELGLAIRHLVEAGHDLDKARLSGPVGADDADLRAGKEREGHVIEDDLVAVGLACLIKGVNELSHSGRA</sequence>
<name>A0A6J6U7S7_9ZZZZ</name>